<dbReference type="RefSeq" id="WP_110591542.1">
    <property type="nucleotide sequence ID" value="NZ_CP076405.1"/>
</dbReference>
<sequence length="73" mass="8523">MSDGMIISLVIWVIGMLFFCGAIIWHYKRQPSDRLPIWATSLIIVFWFIALPLALLILFAAWIDDKYFSDEDD</sequence>
<organism evidence="3 4">
    <name type="scientific">Providencia rettgeri</name>
    <dbReference type="NCBI Taxonomy" id="587"/>
    <lineage>
        <taxon>Bacteria</taxon>
        <taxon>Pseudomonadati</taxon>
        <taxon>Pseudomonadota</taxon>
        <taxon>Gammaproteobacteria</taxon>
        <taxon>Enterobacterales</taxon>
        <taxon>Morganellaceae</taxon>
        <taxon>Providencia</taxon>
    </lineage>
</organism>
<dbReference type="EMBL" id="CP076405">
    <property type="protein sequence ID" value="QWQ20708.1"/>
    <property type="molecule type" value="Genomic_DNA"/>
</dbReference>
<name>A0AAJ4NJB8_PRORE</name>
<dbReference type="EMBL" id="CP076405">
    <property type="protein sequence ID" value="QWQ19390.1"/>
    <property type="molecule type" value="Genomic_DNA"/>
</dbReference>
<dbReference type="AlphaFoldDB" id="A0AAJ4NJB8"/>
<keyword evidence="1" id="KW-0472">Membrane</keyword>
<protein>
    <submittedName>
        <fullName evidence="3">Uncharacterized protein</fullName>
    </submittedName>
</protein>
<feature type="transmembrane region" description="Helical" evidence="1">
    <location>
        <begin position="37"/>
        <end position="63"/>
    </location>
</feature>
<keyword evidence="1" id="KW-0812">Transmembrane</keyword>
<proteinExistence type="predicted"/>
<dbReference type="Proteomes" id="UP000682358">
    <property type="component" value="Chromosome"/>
</dbReference>
<feature type="transmembrane region" description="Helical" evidence="1">
    <location>
        <begin position="6"/>
        <end position="25"/>
    </location>
</feature>
<evidence type="ECO:0000313" key="2">
    <source>
        <dbReference type="EMBL" id="QWQ19390.1"/>
    </source>
</evidence>
<accession>A0AAJ4NJB8</accession>
<reference evidence="3" key="1">
    <citation type="submission" date="2021-06" db="EMBL/GenBank/DDBJ databases">
        <title>Emergence of genetically related NDM-1-producing Providencia rettgeri strains in Argentina.</title>
        <authorList>
            <person name="Pasteran F."/>
            <person name="Meo A."/>
            <person name="Gomez S."/>
            <person name="Derdoy L."/>
            <person name="Albronoz E."/>
            <person name="Faccone D."/>
            <person name="Guerriero L."/>
            <person name="Archuby D."/>
            <person name="Tarzia A."/>
            <person name="Lopez M."/>
            <person name="Corso A."/>
        </authorList>
    </citation>
    <scope>NUCLEOTIDE SEQUENCE</scope>
    <source>
        <strain evidence="3">PreM15628</strain>
    </source>
</reference>
<keyword evidence="1" id="KW-1133">Transmembrane helix</keyword>
<gene>
    <name evidence="2" type="ORF">KOF27_12160</name>
    <name evidence="3" type="ORF">KOF27_19480</name>
</gene>
<evidence type="ECO:0000256" key="1">
    <source>
        <dbReference type="SAM" id="Phobius"/>
    </source>
</evidence>
<evidence type="ECO:0000313" key="3">
    <source>
        <dbReference type="EMBL" id="QWQ20708.1"/>
    </source>
</evidence>
<evidence type="ECO:0000313" key="4">
    <source>
        <dbReference type="Proteomes" id="UP000682358"/>
    </source>
</evidence>